<feature type="region of interest" description="Disordered" evidence="1">
    <location>
        <begin position="15"/>
        <end position="39"/>
    </location>
</feature>
<proteinExistence type="predicted"/>
<dbReference type="STRING" id="460265.Mnod_2416"/>
<name>B8IBH2_METNO</name>
<dbReference type="KEGG" id="mno:Mnod_2416"/>
<gene>
    <name evidence="2" type="ordered locus">Mnod_2416</name>
</gene>
<keyword evidence="3" id="KW-1185">Reference proteome</keyword>
<evidence type="ECO:0000256" key="1">
    <source>
        <dbReference type="SAM" id="MobiDB-lite"/>
    </source>
</evidence>
<reference evidence="2 3" key="1">
    <citation type="submission" date="2009-01" db="EMBL/GenBank/DDBJ databases">
        <title>Complete sequence of chromosome of Methylobacterium nodulans ORS 2060.</title>
        <authorList>
            <consortium name="US DOE Joint Genome Institute"/>
            <person name="Lucas S."/>
            <person name="Copeland A."/>
            <person name="Lapidus A."/>
            <person name="Glavina del Rio T."/>
            <person name="Dalin E."/>
            <person name="Tice H."/>
            <person name="Bruce D."/>
            <person name="Goodwin L."/>
            <person name="Pitluck S."/>
            <person name="Sims D."/>
            <person name="Brettin T."/>
            <person name="Detter J.C."/>
            <person name="Han C."/>
            <person name="Larimer F."/>
            <person name="Land M."/>
            <person name="Hauser L."/>
            <person name="Kyrpides N."/>
            <person name="Ivanova N."/>
            <person name="Marx C.J."/>
            <person name="Richardson P."/>
        </authorList>
    </citation>
    <scope>NUCLEOTIDE SEQUENCE [LARGE SCALE GENOMIC DNA]</scope>
    <source>
        <strain evidence="3">LMG 21967 / CNCM I-2342 / ORS 2060</strain>
    </source>
</reference>
<protein>
    <submittedName>
        <fullName evidence="2">Uncharacterized protein</fullName>
    </submittedName>
</protein>
<feature type="compositionally biased region" description="Basic and acidic residues" evidence="1">
    <location>
        <begin position="16"/>
        <end position="26"/>
    </location>
</feature>
<accession>B8IBH2</accession>
<organism evidence="2 3">
    <name type="scientific">Methylobacterium nodulans (strain LMG 21967 / CNCM I-2342 / ORS 2060)</name>
    <dbReference type="NCBI Taxonomy" id="460265"/>
    <lineage>
        <taxon>Bacteria</taxon>
        <taxon>Pseudomonadati</taxon>
        <taxon>Pseudomonadota</taxon>
        <taxon>Alphaproteobacteria</taxon>
        <taxon>Hyphomicrobiales</taxon>
        <taxon>Methylobacteriaceae</taxon>
        <taxon>Methylobacterium</taxon>
    </lineage>
</organism>
<dbReference type="Proteomes" id="UP000008207">
    <property type="component" value="Chromosome"/>
</dbReference>
<dbReference type="EMBL" id="CP001349">
    <property type="protein sequence ID" value="ACL57387.1"/>
    <property type="molecule type" value="Genomic_DNA"/>
</dbReference>
<dbReference type="AlphaFoldDB" id="B8IBH2"/>
<evidence type="ECO:0000313" key="3">
    <source>
        <dbReference type="Proteomes" id="UP000008207"/>
    </source>
</evidence>
<dbReference type="HOGENOM" id="CLU_3312599_0_0_5"/>
<evidence type="ECO:0000313" key="2">
    <source>
        <dbReference type="EMBL" id="ACL57387.1"/>
    </source>
</evidence>
<sequence length="39" mass="4076">MRHVVTETRSVAEAGRIGEADARPAAEKAGTCPKLLADP</sequence>